<keyword evidence="4" id="KW-0964">Secreted</keyword>
<proteinExistence type="inferred from homology"/>
<dbReference type="InterPro" id="IPR023561">
    <property type="entry name" value="Carbonic_anhydrase_a-class"/>
</dbReference>
<feature type="domain" description="Alpha-carbonic anhydrase" evidence="9">
    <location>
        <begin position="247"/>
        <end position="503"/>
    </location>
</feature>
<evidence type="ECO:0000256" key="4">
    <source>
        <dbReference type="ARBA" id="ARBA00022525"/>
    </source>
</evidence>
<dbReference type="PANTHER" id="PTHR18952:SF265">
    <property type="entry name" value="CARBONIC ANHYDRASE"/>
    <property type="match status" value="1"/>
</dbReference>
<dbReference type="EMBL" id="JARBDR010000813">
    <property type="protein sequence ID" value="KAJ8306081.1"/>
    <property type="molecule type" value="Genomic_DNA"/>
</dbReference>
<reference evidence="10 11" key="1">
    <citation type="submission" date="2022-12" db="EMBL/GenBank/DDBJ databases">
        <title>Chromosome-level genome of Tegillarca granosa.</title>
        <authorList>
            <person name="Kim J."/>
        </authorList>
    </citation>
    <scope>NUCLEOTIDE SEQUENCE [LARGE SCALE GENOMIC DNA]</scope>
    <source>
        <strain evidence="10">Teg-2019</strain>
        <tissue evidence="10">Adductor muscle</tissue>
    </source>
</reference>
<evidence type="ECO:0000256" key="8">
    <source>
        <dbReference type="ARBA" id="ARBA00048348"/>
    </source>
</evidence>
<evidence type="ECO:0000259" key="9">
    <source>
        <dbReference type="PROSITE" id="PS51144"/>
    </source>
</evidence>
<feature type="domain" description="Alpha-carbonic anhydrase" evidence="9">
    <location>
        <begin position="9"/>
        <end position="234"/>
    </location>
</feature>
<dbReference type="InterPro" id="IPR036398">
    <property type="entry name" value="CA_dom_sf"/>
</dbReference>
<dbReference type="Pfam" id="PF00194">
    <property type="entry name" value="Carb_anhydrase"/>
    <property type="match status" value="3"/>
</dbReference>
<keyword evidence="5" id="KW-0479">Metal-binding</keyword>
<evidence type="ECO:0000256" key="2">
    <source>
        <dbReference type="ARBA" id="ARBA00010718"/>
    </source>
</evidence>
<name>A0ABQ9ELF6_TEGGR</name>
<organism evidence="10 11">
    <name type="scientific">Tegillarca granosa</name>
    <name type="common">Malaysian cockle</name>
    <name type="synonym">Anadara granosa</name>
    <dbReference type="NCBI Taxonomy" id="220873"/>
    <lineage>
        <taxon>Eukaryota</taxon>
        <taxon>Metazoa</taxon>
        <taxon>Spiralia</taxon>
        <taxon>Lophotrochozoa</taxon>
        <taxon>Mollusca</taxon>
        <taxon>Bivalvia</taxon>
        <taxon>Autobranchia</taxon>
        <taxon>Pteriomorphia</taxon>
        <taxon>Arcoida</taxon>
        <taxon>Arcoidea</taxon>
        <taxon>Arcidae</taxon>
        <taxon>Tegillarca</taxon>
    </lineage>
</organism>
<keyword evidence="7" id="KW-0456">Lyase</keyword>
<accession>A0ABQ9ELF6</accession>
<comment type="caution">
    <text evidence="10">The sequence shown here is derived from an EMBL/GenBank/DDBJ whole genome shotgun (WGS) entry which is preliminary data.</text>
</comment>
<evidence type="ECO:0000256" key="5">
    <source>
        <dbReference type="ARBA" id="ARBA00022723"/>
    </source>
</evidence>
<dbReference type="InterPro" id="IPR001148">
    <property type="entry name" value="CA_dom"/>
</dbReference>
<evidence type="ECO:0000313" key="11">
    <source>
        <dbReference type="Proteomes" id="UP001217089"/>
    </source>
</evidence>
<keyword evidence="6" id="KW-0862">Zinc</keyword>
<evidence type="ECO:0000256" key="1">
    <source>
        <dbReference type="ARBA" id="ARBA00004613"/>
    </source>
</evidence>
<dbReference type="Proteomes" id="UP001217089">
    <property type="component" value="Unassembled WGS sequence"/>
</dbReference>
<dbReference type="SMART" id="SM01057">
    <property type="entry name" value="Carb_anhydrase"/>
    <property type="match status" value="2"/>
</dbReference>
<sequence>MGCTPTAGGVWSYHGDTGPTHWKDIAEDCAKMKQSPINIVTNDVKYDSTLAAFTLTNFAKSASHTLKNNGHTVQVDVGDHTMEVTGGSLGGTYQVAQFHFHWGANGNSGSEHTINGKAYPLEVHIFSKTKQEINLHCLNFFHFFSGKNTTIPSTSLLQFIYQTSMKRYYRYKGSLTTPPCYESVTWTVFEDTIKISSAQLAKFRMVYQDAGNTVIDMNYRPIQPLNGRDVKASFHTGVSSSQQVLYNCWSYEGSKGPSYWYKDYADCGEKSQSPINLPSDCDLEYNQDLGPFILSGFLDKTPINTLKNNGHASKLNIFANEISYTQLIFVTVQVDVTGHLTVTGGGLPGTHKVAQFHFHWGEDDSRGSEHFQNGIQYPLEVTSSILENWMHLHIVTYNMKYPDLTTAVDKADVISFSHNFMHLFSGNSTSVSDLKVRYLLPNKFSKFYRYKGSLTTPPCYESVTWTVFQETIYLSTEQVSMATCIINQDKIINIQKEELKWFH</sequence>
<comment type="similarity">
    <text evidence="2">Belongs to the alpha-carbonic anhydrase family.</text>
</comment>
<evidence type="ECO:0000256" key="3">
    <source>
        <dbReference type="ARBA" id="ARBA00012925"/>
    </source>
</evidence>
<evidence type="ECO:0000256" key="7">
    <source>
        <dbReference type="ARBA" id="ARBA00023239"/>
    </source>
</evidence>
<comment type="catalytic activity">
    <reaction evidence="8">
        <text>hydrogencarbonate + H(+) = CO2 + H2O</text>
        <dbReference type="Rhea" id="RHEA:10748"/>
        <dbReference type="ChEBI" id="CHEBI:15377"/>
        <dbReference type="ChEBI" id="CHEBI:15378"/>
        <dbReference type="ChEBI" id="CHEBI:16526"/>
        <dbReference type="ChEBI" id="CHEBI:17544"/>
        <dbReference type="EC" id="4.2.1.1"/>
    </reaction>
</comment>
<dbReference type="Gene3D" id="3.10.200.10">
    <property type="entry name" value="Alpha carbonic anhydrase"/>
    <property type="match status" value="3"/>
</dbReference>
<keyword evidence="11" id="KW-1185">Reference proteome</keyword>
<dbReference type="PANTHER" id="PTHR18952">
    <property type="entry name" value="CARBONIC ANHYDRASE"/>
    <property type="match status" value="1"/>
</dbReference>
<evidence type="ECO:0000256" key="6">
    <source>
        <dbReference type="ARBA" id="ARBA00022833"/>
    </source>
</evidence>
<dbReference type="SUPFAM" id="SSF51069">
    <property type="entry name" value="Carbonic anhydrase"/>
    <property type="match status" value="2"/>
</dbReference>
<protein>
    <recommendedName>
        <fullName evidence="3">carbonic anhydrase</fullName>
        <ecNumber evidence="3">4.2.1.1</ecNumber>
    </recommendedName>
</protein>
<evidence type="ECO:0000313" key="10">
    <source>
        <dbReference type="EMBL" id="KAJ8306081.1"/>
    </source>
</evidence>
<dbReference type="PROSITE" id="PS51144">
    <property type="entry name" value="ALPHA_CA_2"/>
    <property type="match status" value="2"/>
</dbReference>
<dbReference type="EC" id="4.2.1.1" evidence="3"/>
<comment type="subcellular location">
    <subcellularLocation>
        <location evidence="1">Secreted</location>
    </subcellularLocation>
</comment>
<gene>
    <name evidence="10" type="ORF">KUTeg_016626</name>
</gene>